<reference evidence="3" key="1">
    <citation type="submission" date="2023-01" db="EMBL/GenBank/DDBJ databases">
        <title>The growth and conidiation of Purpureocillium lavendulum are regulated by nitrogen source and histone H3K14 acetylation.</title>
        <authorList>
            <person name="Tang P."/>
            <person name="Han J."/>
            <person name="Zhang C."/>
            <person name="Tang P."/>
            <person name="Qi F."/>
            <person name="Zhang K."/>
            <person name="Liang L."/>
        </authorList>
    </citation>
    <scope>NUCLEOTIDE SEQUENCE</scope>
    <source>
        <strain evidence="3">YMF1.00683</strain>
    </source>
</reference>
<evidence type="ECO:0000313" key="3">
    <source>
        <dbReference type="EMBL" id="KAJ6437359.1"/>
    </source>
</evidence>
<protein>
    <submittedName>
        <fullName evidence="3">MYB-like protein</fullName>
    </submittedName>
</protein>
<evidence type="ECO:0000313" key="4">
    <source>
        <dbReference type="Proteomes" id="UP001163105"/>
    </source>
</evidence>
<feature type="compositionally biased region" description="Low complexity" evidence="1">
    <location>
        <begin position="353"/>
        <end position="372"/>
    </location>
</feature>
<keyword evidence="4" id="KW-1185">Reference proteome</keyword>
<feature type="domain" description="Myb-like" evidence="2">
    <location>
        <begin position="109"/>
        <end position="159"/>
    </location>
</feature>
<feature type="compositionally biased region" description="Low complexity" evidence="1">
    <location>
        <begin position="295"/>
        <end position="304"/>
    </location>
</feature>
<comment type="caution">
    <text evidence="3">The sequence shown here is derived from an EMBL/GenBank/DDBJ whole genome shotgun (WGS) entry which is preliminary data.</text>
</comment>
<feature type="region of interest" description="Disordered" evidence="1">
    <location>
        <begin position="221"/>
        <end position="335"/>
    </location>
</feature>
<gene>
    <name evidence="3" type="ORF">O9K51_09915</name>
</gene>
<sequence length="406" mass="43402">MPKHNRSASGQASHYAQMASGLPSPLYAQQRIAVPASYYTIPGAPTSSMSQQLASQQQSQAQTSYDAAAAAAAAAAVSSSSYAASTDPSSSSATAGTTTTTLTAIPPGHHRPSSGAWSPADDNQLVAARMQGLNWGQIKDAYFQSKTANACRKRHERLMERKGADDWDGRKLQRLAKEYMGMRREIWSGLAARTGEKWNVVEQKCMSNGLKNLQSAARAASRRDRLETSGGAHSVTGYDDDSGISGIGLTPVDELDAPYGSPDATASSSASSYGGGSDNNGGGLTPSHYLHAHHQQQQQQQHHQNQQHHHHHQSQSQHHQHRHAQHAHQQYQQHLQPHLASYATVSTYGPPSVSYSHGYSSSVSSTASRTRYGTSEGSSPYMDAERLTGLGDMGIGAVMNRSGGRG</sequence>
<dbReference type="InterPro" id="IPR001005">
    <property type="entry name" value="SANT/Myb"/>
</dbReference>
<dbReference type="AlphaFoldDB" id="A0AB34FF97"/>
<feature type="compositionally biased region" description="Low complexity" evidence="1">
    <location>
        <begin position="82"/>
        <end position="104"/>
    </location>
</feature>
<dbReference type="Proteomes" id="UP001163105">
    <property type="component" value="Unassembled WGS sequence"/>
</dbReference>
<dbReference type="PROSITE" id="PS50090">
    <property type="entry name" value="MYB_LIKE"/>
    <property type="match status" value="1"/>
</dbReference>
<dbReference type="EMBL" id="JAQHRD010000012">
    <property type="protein sequence ID" value="KAJ6437359.1"/>
    <property type="molecule type" value="Genomic_DNA"/>
</dbReference>
<feature type="compositionally biased region" description="Basic residues" evidence="1">
    <location>
        <begin position="305"/>
        <end position="326"/>
    </location>
</feature>
<feature type="region of interest" description="Disordered" evidence="1">
    <location>
        <begin position="82"/>
        <end position="120"/>
    </location>
</feature>
<evidence type="ECO:0000259" key="2">
    <source>
        <dbReference type="PROSITE" id="PS50090"/>
    </source>
</evidence>
<feature type="compositionally biased region" description="Gly residues" evidence="1">
    <location>
        <begin position="273"/>
        <end position="284"/>
    </location>
</feature>
<accession>A0AB34FF97</accession>
<evidence type="ECO:0000256" key="1">
    <source>
        <dbReference type="SAM" id="MobiDB-lite"/>
    </source>
</evidence>
<feature type="region of interest" description="Disordered" evidence="1">
    <location>
        <begin position="353"/>
        <end position="381"/>
    </location>
</feature>
<organism evidence="3 4">
    <name type="scientific">Purpureocillium lavendulum</name>
    <dbReference type="NCBI Taxonomy" id="1247861"/>
    <lineage>
        <taxon>Eukaryota</taxon>
        <taxon>Fungi</taxon>
        <taxon>Dikarya</taxon>
        <taxon>Ascomycota</taxon>
        <taxon>Pezizomycotina</taxon>
        <taxon>Sordariomycetes</taxon>
        <taxon>Hypocreomycetidae</taxon>
        <taxon>Hypocreales</taxon>
        <taxon>Ophiocordycipitaceae</taxon>
        <taxon>Purpureocillium</taxon>
    </lineage>
</organism>
<name>A0AB34FF97_9HYPO</name>
<feature type="compositionally biased region" description="Low complexity" evidence="1">
    <location>
        <begin position="260"/>
        <end position="272"/>
    </location>
</feature>
<proteinExistence type="predicted"/>